<feature type="non-terminal residue" evidence="17">
    <location>
        <position position="779"/>
    </location>
</feature>
<evidence type="ECO:0000256" key="13">
    <source>
        <dbReference type="SAM" id="MobiDB-lite"/>
    </source>
</evidence>
<keyword evidence="7" id="KW-0297">G-protein coupled receptor</keyword>
<dbReference type="PROSITE" id="PS50261">
    <property type="entry name" value="G_PROTEIN_RECEP_F2_4"/>
    <property type="match status" value="1"/>
</dbReference>
<protein>
    <recommendedName>
        <fullName evidence="19">Calcitonin receptor</fullName>
    </recommendedName>
</protein>
<keyword evidence="5" id="KW-0732">Signal</keyword>
<dbReference type="PROSITE" id="PS50227">
    <property type="entry name" value="G_PROTEIN_RECEP_F2_3"/>
    <property type="match status" value="1"/>
</dbReference>
<evidence type="ECO:0000256" key="3">
    <source>
        <dbReference type="ARBA" id="ARBA00022475"/>
    </source>
</evidence>
<dbReference type="SUPFAM" id="SSF111418">
    <property type="entry name" value="Hormone receptor domain"/>
    <property type="match status" value="1"/>
</dbReference>
<dbReference type="InterPro" id="IPR036445">
    <property type="entry name" value="GPCR_2_extracell_dom_sf"/>
</dbReference>
<evidence type="ECO:0000256" key="2">
    <source>
        <dbReference type="ARBA" id="ARBA00005314"/>
    </source>
</evidence>
<comment type="subcellular location">
    <subcellularLocation>
        <location evidence="1">Cell membrane</location>
        <topology evidence="1">Multi-pass membrane protein</topology>
    </subcellularLocation>
</comment>
<dbReference type="EMBL" id="NHOQ01000938">
    <property type="protein sequence ID" value="PWA28158.1"/>
    <property type="molecule type" value="Genomic_DNA"/>
</dbReference>
<evidence type="ECO:0000256" key="9">
    <source>
        <dbReference type="ARBA" id="ARBA00023157"/>
    </source>
</evidence>
<sequence>MLRRTSYPIDEPLVELLHGALQLALLVLPLFVITHRLHRGPLPCGGSHCSIRTDPGGNTPTLAGDALGGKEGVVGCLVAGMELLFEDVDGLESGADEGLGVRTDWDGFMSHLVKQLVCGVLGGEAWRVWVVGWAVLPLMETLCCSLYSGCWERICDQCPQLESCLDLTCPEKTKQNRQPIIPSVRTILSPRKQSDLPAKRSLRTFQRAHEYDDPLSSSKKGLHCHAAHGATMYHFVNAHPHAHAHAHAPSLADGACSGGAEASAPHAWRPPVLDAALDAAVVAYYDKRDTRAHKKDPLISTLASPSLFDSFFIVPLDMWMSLTLSLVAALALGTEVSVPQDVGSLDPTEMPADEADFSNDDLSSLYGNSRPQILLAQFECYLKMIHEPLRTDEGPFCNRTWDGWMCWKDSVPGTSMQMCPSYFIDFDPRETATKICNPDGQWFHHPESKRVWTNYTLCSAHNKEKLKFLLSLYYLAMTGHGISIISLIVSLIIFSSLKSLSCQRISLHKNMFISFIFNSVFTIGWLSMTSHGRQTINAINPVSCKILATLVQYTSTSNYFWMLCEGIYLHTLIIVAVFVGEQQLFWYYVLGWVFPIFPAVIYAVARGFYFNDTCWINSNSHLLYIIHGPIHVALLVNVFFLLNVIRVLITKLRKTHCIESNTYMKAVRATFILIPLLGVQYIFMPWIPVEYDNQVISFIVFVLFHFQAQTALRRKWVQWKIAWGKTGLGETPFVSHYFNCHTTSSIVETSNATGSAEVPAEVPATAPSQRQTENCHLMP</sequence>
<keyword evidence="3" id="KW-1003">Cell membrane</keyword>
<keyword evidence="18" id="KW-1185">Reference proteome</keyword>
<feature type="transmembrane region" description="Helical" evidence="14">
    <location>
        <begin position="585"/>
        <end position="604"/>
    </location>
</feature>
<keyword evidence="11" id="KW-0325">Glycoprotein</keyword>
<dbReference type="Pfam" id="PF00002">
    <property type="entry name" value="7tm_2"/>
    <property type="match status" value="1"/>
</dbReference>
<evidence type="ECO:0000256" key="12">
    <source>
        <dbReference type="ARBA" id="ARBA00023224"/>
    </source>
</evidence>
<dbReference type="Pfam" id="PF02793">
    <property type="entry name" value="HRM"/>
    <property type="match status" value="1"/>
</dbReference>
<evidence type="ECO:0000256" key="1">
    <source>
        <dbReference type="ARBA" id="ARBA00004651"/>
    </source>
</evidence>
<dbReference type="GO" id="GO:0001525">
    <property type="term" value="P:angiogenesis"/>
    <property type="evidence" value="ECO:0007669"/>
    <property type="project" value="TreeGrafter"/>
</dbReference>
<keyword evidence="12" id="KW-0807">Transducer</keyword>
<dbReference type="InterPro" id="IPR017981">
    <property type="entry name" value="GPCR_2-like_7TM"/>
</dbReference>
<feature type="domain" description="G-protein coupled receptors family 2 profile 2" evidence="16">
    <location>
        <begin position="472"/>
        <end position="708"/>
    </location>
</feature>
<feature type="transmembrane region" description="Helical" evidence="14">
    <location>
        <begin position="695"/>
        <end position="712"/>
    </location>
</feature>
<evidence type="ECO:0000256" key="7">
    <source>
        <dbReference type="ARBA" id="ARBA00023040"/>
    </source>
</evidence>
<dbReference type="InterPro" id="IPR001879">
    <property type="entry name" value="GPCR_2_extracellular_dom"/>
</dbReference>
<gene>
    <name evidence="17" type="ORF">CCH79_00017963</name>
</gene>
<dbReference type="InterPro" id="IPR000832">
    <property type="entry name" value="GPCR_2_secretin-like"/>
</dbReference>
<evidence type="ECO:0000256" key="14">
    <source>
        <dbReference type="SAM" id="Phobius"/>
    </source>
</evidence>
<evidence type="ECO:0000256" key="8">
    <source>
        <dbReference type="ARBA" id="ARBA00023136"/>
    </source>
</evidence>
<evidence type="ECO:0000256" key="5">
    <source>
        <dbReference type="ARBA" id="ARBA00022729"/>
    </source>
</evidence>
<keyword evidence="8 14" id="KW-0472">Membrane</keyword>
<feature type="compositionally biased region" description="Polar residues" evidence="13">
    <location>
        <begin position="768"/>
        <end position="779"/>
    </location>
</feature>
<evidence type="ECO:0000259" key="16">
    <source>
        <dbReference type="PROSITE" id="PS50261"/>
    </source>
</evidence>
<dbReference type="GO" id="GO:0004948">
    <property type="term" value="F:calcitonin receptor activity"/>
    <property type="evidence" value="ECO:0007669"/>
    <property type="project" value="InterPro"/>
</dbReference>
<dbReference type="Gene3D" id="1.20.1070.10">
    <property type="entry name" value="Rhodopsin 7-helix transmembrane proteins"/>
    <property type="match status" value="1"/>
</dbReference>
<dbReference type="Proteomes" id="UP000250572">
    <property type="component" value="Unassembled WGS sequence"/>
</dbReference>
<evidence type="ECO:0000259" key="15">
    <source>
        <dbReference type="PROSITE" id="PS50227"/>
    </source>
</evidence>
<dbReference type="FunFam" id="4.10.1240.10:FF:000011">
    <property type="entry name" value="Calcitonin gene-related peptide type 1 receptor"/>
    <property type="match status" value="1"/>
</dbReference>
<comment type="similarity">
    <text evidence="2">Belongs to the G-protein coupled receptor 2 family.</text>
</comment>
<proteinExistence type="inferred from homology"/>
<dbReference type="STRING" id="33528.ENSGAFP00000029853"/>
<feature type="domain" description="G-protein coupled receptors family 2 profile 1" evidence="15">
    <location>
        <begin position="379"/>
        <end position="462"/>
    </location>
</feature>
<feature type="region of interest" description="Disordered" evidence="13">
    <location>
        <begin position="759"/>
        <end position="779"/>
    </location>
</feature>
<keyword evidence="10" id="KW-0675">Receptor</keyword>
<evidence type="ECO:0000256" key="6">
    <source>
        <dbReference type="ARBA" id="ARBA00022989"/>
    </source>
</evidence>
<feature type="transmembrane region" description="Helical" evidence="14">
    <location>
        <begin position="666"/>
        <end position="683"/>
    </location>
</feature>
<keyword evidence="9" id="KW-1015">Disulfide bond</keyword>
<organism evidence="17 18">
    <name type="scientific">Gambusia affinis</name>
    <name type="common">Western mosquitofish</name>
    <name type="synonym">Heterandria affinis</name>
    <dbReference type="NCBI Taxonomy" id="33528"/>
    <lineage>
        <taxon>Eukaryota</taxon>
        <taxon>Metazoa</taxon>
        <taxon>Chordata</taxon>
        <taxon>Craniata</taxon>
        <taxon>Vertebrata</taxon>
        <taxon>Euteleostomi</taxon>
        <taxon>Actinopterygii</taxon>
        <taxon>Neopterygii</taxon>
        <taxon>Teleostei</taxon>
        <taxon>Neoteleostei</taxon>
        <taxon>Acanthomorphata</taxon>
        <taxon>Ovalentaria</taxon>
        <taxon>Atherinomorphae</taxon>
        <taxon>Cyprinodontiformes</taxon>
        <taxon>Poeciliidae</taxon>
        <taxon>Poeciliinae</taxon>
        <taxon>Gambusia</taxon>
    </lineage>
</organism>
<dbReference type="InterPro" id="IPR017983">
    <property type="entry name" value="GPCR_2_secretin-like_CS"/>
</dbReference>
<feature type="transmembrane region" description="Helical" evidence="14">
    <location>
        <begin position="624"/>
        <end position="645"/>
    </location>
</feature>
<accession>A0A315VXK7</accession>
<dbReference type="Gene3D" id="4.10.1240.10">
    <property type="entry name" value="GPCR, family 2, extracellular hormone receptor domain"/>
    <property type="match status" value="1"/>
</dbReference>
<dbReference type="GO" id="GO:0005886">
    <property type="term" value="C:plasma membrane"/>
    <property type="evidence" value="ECO:0007669"/>
    <property type="project" value="UniProtKB-SubCell"/>
</dbReference>
<dbReference type="GO" id="GO:0001605">
    <property type="term" value="F:adrenomedullin receptor activity"/>
    <property type="evidence" value="ECO:0007669"/>
    <property type="project" value="TreeGrafter"/>
</dbReference>
<dbReference type="AlphaFoldDB" id="A0A315VXK7"/>
<dbReference type="InterPro" id="IPR003287">
    <property type="entry name" value="GPCR_2_calcitonin_rcpt_fam"/>
</dbReference>
<keyword evidence="6 14" id="KW-1133">Transmembrane helix</keyword>
<evidence type="ECO:0008006" key="19">
    <source>
        <dbReference type="Google" id="ProtNLM"/>
    </source>
</evidence>
<dbReference type="SMART" id="SM00008">
    <property type="entry name" value="HormR"/>
    <property type="match status" value="1"/>
</dbReference>
<keyword evidence="4 14" id="KW-0812">Transmembrane</keyword>
<feature type="transmembrane region" description="Helical" evidence="14">
    <location>
        <begin position="559"/>
        <end position="578"/>
    </location>
</feature>
<evidence type="ECO:0000313" key="18">
    <source>
        <dbReference type="Proteomes" id="UP000250572"/>
    </source>
</evidence>
<dbReference type="PANTHER" id="PTHR45620">
    <property type="entry name" value="PDF RECEPTOR-LIKE PROTEIN-RELATED"/>
    <property type="match status" value="1"/>
</dbReference>
<dbReference type="PRINTS" id="PR00249">
    <property type="entry name" value="GPCRSECRETIN"/>
</dbReference>
<evidence type="ECO:0000256" key="4">
    <source>
        <dbReference type="ARBA" id="ARBA00022692"/>
    </source>
</evidence>
<feature type="transmembrane region" description="Helical" evidence="14">
    <location>
        <begin position="509"/>
        <end position="528"/>
    </location>
</feature>
<dbReference type="GO" id="GO:0001635">
    <property type="term" value="F:calcitonin gene-related peptide receptor activity"/>
    <property type="evidence" value="ECO:0007669"/>
    <property type="project" value="TreeGrafter"/>
</dbReference>
<dbReference type="PANTHER" id="PTHR45620:SF4">
    <property type="entry name" value="CALCITONIN RECEPTOR"/>
    <property type="match status" value="1"/>
</dbReference>
<dbReference type="InterPro" id="IPR050332">
    <property type="entry name" value="GPCR_2"/>
</dbReference>
<dbReference type="PRINTS" id="PR01350">
    <property type="entry name" value="CTRFAMILY"/>
</dbReference>
<evidence type="ECO:0000256" key="11">
    <source>
        <dbReference type="ARBA" id="ARBA00023180"/>
    </source>
</evidence>
<feature type="transmembrane region" description="Helical" evidence="14">
    <location>
        <begin position="12"/>
        <end position="33"/>
    </location>
</feature>
<evidence type="ECO:0000313" key="17">
    <source>
        <dbReference type="EMBL" id="PWA28158.1"/>
    </source>
</evidence>
<name>A0A315VXK7_GAMAF</name>
<feature type="transmembrane region" description="Helical" evidence="14">
    <location>
        <begin position="472"/>
        <end position="497"/>
    </location>
</feature>
<reference evidence="17 18" key="1">
    <citation type="journal article" date="2018" name="G3 (Bethesda)">
        <title>A High-Quality Reference Genome for the Invasive Mosquitofish Gambusia affinis Using a Chicago Library.</title>
        <authorList>
            <person name="Hoffberg S.L."/>
            <person name="Troendle N.J."/>
            <person name="Glenn T.C."/>
            <person name="Mahmud O."/>
            <person name="Louha S."/>
            <person name="Chalopin D."/>
            <person name="Bennetzen J.L."/>
            <person name="Mauricio R."/>
        </authorList>
    </citation>
    <scope>NUCLEOTIDE SEQUENCE [LARGE SCALE GENOMIC DNA]</scope>
    <source>
        <strain evidence="17">NE01/NJP1002.9</strain>
        <tissue evidence="17">Muscle</tissue>
    </source>
</reference>
<evidence type="ECO:0000256" key="10">
    <source>
        <dbReference type="ARBA" id="ARBA00023170"/>
    </source>
</evidence>
<comment type="caution">
    <text evidence="17">The sequence shown here is derived from an EMBL/GenBank/DDBJ whole genome shotgun (WGS) entry which is preliminary data.</text>
</comment>
<dbReference type="PROSITE" id="PS00649">
    <property type="entry name" value="G_PROTEIN_RECEP_F2_1"/>
    <property type="match status" value="1"/>
</dbReference>
<dbReference type="GO" id="GO:0007166">
    <property type="term" value="P:cell surface receptor signaling pathway"/>
    <property type="evidence" value="ECO:0007669"/>
    <property type="project" value="InterPro"/>
</dbReference>
<dbReference type="GO" id="GO:0007189">
    <property type="term" value="P:adenylate cyclase-activating G protein-coupled receptor signaling pathway"/>
    <property type="evidence" value="ECO:0007669"/>
    <property type="project" value="TreeGrafter"/>
</dbReference>